<dbReference type="RefSeq" id="WP_040428674.1">
    <property type="nucleotide sequence ID" value="NZ_CP066007.1"/>
</dbReference>
<protein>
    <recommendedName>
        <fullName evidence="3">Transcriptional regulator, AbiEi antitoxin, Type IV TA system</fullName>
    </recommendedName>
</protein>
<name>A0A7T4EGF4_9CORY</name>
<reference evidence="1 2" key="1">
    <citation type="submission" date="2020-12" db="EMBL/GenBank/DDBJ databases">
        <title>FDA dAtabase for Regulatory Grade micrObial Sequences (FDA-ARGOS): Supporting development and validation of Infectious Disease Dx tests.</title>
        <authorList>
            <person name="Sproer C."/>
            <person name="Gronow S."/>
            <person name="Severitt S."/>
            <person name="Schroder I."/>
            <person name="Tallon L."/>
            <person name="Sadzewicz L."/>
            <person name="Zhao X."/>
            <person name="Boylan J."/>
            <person name="Ott S."/>
            <person name="Bowen H."/>
            <person name="Vavikolanu K."/>
            <person name="Mehta A."/>
            <person name="Aluvathingal J."/>
            <person name="Nadendla S."/>
            <person name="Lowell S."/>
            <person name="Myers T."/>
            <person name="Yan Y."/>
            <person name="Sichtig H."/>
        </authorList>
    </citation>
    <scope>NUCLEOTIDE SEQUENCE [LARGE SCALE GENOMIC DNA]</scope>
    <source>
        <strain evidence="1 2">FDAARGOS_1053</strain>
    </source>
</reference>
<proteinExistence type="predicted"/>
<dbReference type="EMBL" id="CP066007">
    <property type="protein sequence ID" value="QQB46932.1"/>
    <property type="molecule type" value="Genomic_DNA"/>
</dbReference>
<accession>A0A7T4EGF4</accession>
<dbReference type="Proteomes" id="UP000596145">
    <property type="component" value="Chromosome"/>
</dbReference>
<organism evidence="1 2">
    <name type="scientific">Corynebacterium glucuronolyticum</name>
    <dbReference type="NCBI Taxonomy" id="39791"/>
    <lineage>
        <taxon>Bacteria</taxon>
        <taxon>Bacillati</taxon>
        <taxon>Actinomycetota</taxon>
        <taxon>Actinomycetes</taxon>
        <taxon>Mycobacteriales</taxon>
        <taxon>Corynebacteriaceae</taxon>
        <taxon>Corynebacterium</taxon>
    </lineage>
</organism>
<evidence type="ECO:0000313" key="1">
    <source>
        <dbReference type="EMBL" id="QQB46932.1"/>
    </source>
</evidence>
<gene>
    <name evidence="1" type="ORF">I6I10_03145</name>
</gene>
<sequence>MQSGDELLLIRSLGPGERLHVIEGFRAGRMKRLARGVYYPTWNFYGLRSNQRSVLASGAQGVSGRHLVGRSAAAMWAYPHMLLSTTFRPEVRGRTSKYADGRNIPDTHMTTTPFKGIEVTLTTPAVTVIDVARWHGLYEAVRLGDILARKGKLTRADLAEAVAARSNFANIERARTAAMLVNDRSESPRESDVKVSLYLNNIKGFEQQVTITNYRGVSIARLDFLNREHSVGIEYDGRGKTWGQYGLSAEEAANNELSRQRDLECEGIFVVRVTNYTYTNDDWLAQLRRALKVNHGREFPADRCLPYTKGPPTF</sequence>
<dbReference type="AlphaFoldDB" id="A0A7T4EGF4"/>
<evidence type="ECO:0008006" key="3">
    <source>
        <dbReference type="Google" id="ProtNLM"/>
    </source>
</evidence>
<evidence type="ECO:0000313" key="2">
    <source>
        <dbReference type="Proteomes" id="UP000596145"/>
    </source>
</evidence>